<keyword evidence="3" id="KW-1185">Reference proteome</keyword>
<organism evidence="2 3">
    <name type="scientific">Seminavis robusta</name>
    <dbReference type="NCBI Taxonomy" id="568900"/>
    <lineage>
        <taxon>Eukaryota</taxon>
        <taxon>Sar</taxon>
        <taxon>Stramenopiles</taxon>
        <taxon>Ochrophyta</taxon>
        <taxon>Bacillariophyta</taxon>
        <taxon>Bacillariophyceae</taxon>
        <taxon>Bacillariophycidae</taxon>
        <taxon>Naviculales</taxon>
        <taxon>Naviculaceae</taxon>
        <taxon>Seminavis</taxon>
    </lineage>
</organism>
<dbReference type="OrthoDB" id="7729168at2759"/>
<dbReference type="InterPro" id="IPR036770">
    <property type="entry name" value="Ankyrin_rpt-contain_sf"/>
</dbReference>
<dbReference type="SUPFAM" id="SSF48403">
    <property type="entry name" value="Ankyrin repeat"/>
    <property type="match status" value="1"/>
</dbReference>
<evidence type="ECO:0000313" key="3">
    <source>
        <dbReference type="Proteomes" id="UP001153069"/>
    </source>
</evidence>
<dbReference type="Gene3D" id="1.25.40.20">
    <property type="entry name" value="Ankyrin repeat-containing domain"/>
    <property type="match status" value="1"/>
</dbReference>
<evidence type="ECO:0008006" key="4">
    <source>
        <dbReference type="Google" id="ProtNLM"/>
    </source>
</evidence>
<dbReference type="Proteomes" id="UP001153069">
    <property type="component" value="Unassembled WGS sequence"/>
</dbReference>
<gene>
    <name evidence="2" type="ORF">SEMRO_853_G211180.1</name>
</gene>
<evidence type="ECO:0000256" key="1">
    <source>
        <dbReference type="SAM" id="MobiDB-lite"/>
    </source>
</evidence>
<proteinExistence type="predicted"/>
<dbReference type="AlphaFoldDB" id="A0A9N8EDW8"/>
<feature type="region of interest" description="Disordered" evidence="1">
    <location>
        <begin position="445"/>
        <end position="464"/>
    </location>
</feature>
<comment type="caution">
    <text evidence="2">The sequence shown here is derived from an EMBL/GenBank/DDBJ whole genome shotgun (WGS) entry which is preliminary data.</text>
</comment>
<name>A0A9N8EDW8_9STRA</name>
<sequence length="606" mass="66511">MATTNSSSRQEAFVAMSNNNASLQPKAPDDDISYRMVALAVDDYMSVSVHTSLFDGTVMSEPMPSGTTAMEDAFASIGMDSMSMSLMLPAEEAEEASERNPIPDVDTTASTTRAKDMDLHDALKSMASASEVKEILQSATDNNKSITKSWDENMTPLHRAMRMAAPDEEVILSIIEFDPEVITMQDDVGRTPLHWSIKNIENGISPVIVQALLKNAPEAAKIRDHGGCLPLHCVTTRTSFQSVEDVYKSYPEAVTVLNKYRETPLHKLCQHVAKDGIVKSPAAARLFKMLQGGAVDSEEMNLTGARQTRDGPAVGIAHHQDRHEASPWETLMDGCLKQSSELMETLDVLQHWQGSGDQLSPESLNKLQMLSERMRTISSTVDNLVHTAQELSPTTVARLPPLHPREIQPAPLTTSSAGDLASEMSLPSAFTPSFRFDNPHTVASKSTEHLKGATNSEPHESRPMEQRIQAGRFSPPPECRFDQCPVLPIVTPTKVGSSTDGNSPAKASPVFTVGDTCVGEYQAKIKAERVFSRRIELVLEFYKTGAGDGAKVKRKIKGQYDRIARCVRECCNNDVHKYCSNHPKTLDLSRLQCPNGLKHFHEGRAS</sequence>
<protein>
    <recommendedName>
        <fullName evidence="4">Ankyrin repeat protein</fullName>
    </recommendedName>
</protein>
<accession>A0A9N8EDW8</accession>
<reference evidence="2" key="1">
    <citation type="submission" date="2020-06" db="EMBL/GenBank/DDBJ databases">
        <authorList>
            <consortium name="Plant Systems Biology data submission"/>
        </authorList>
    </citation>
    <scope>NUCLEOTIDE SEQUENCE</scope>
    <source>
        <strain evidence="2">D6</strain>
    </source>
</reference>
<evidence type="ECO:0000313" key="2">
    <source>
        <dbReference type="EMBL" id="CAB9517394.1"/>
    </source>
</evidence>
<dbReference type="EMBL" id="CAICTM010000852">
    <property type="protein sequence ID" value="CAB9517394.1"/>
    <property type="molecule type" value="Genomic_DNA"/>
</dbReference>
<feature type="compositionally biased region" description="Basic and acidic residues" evidence="1">
    <location>
        <begin position="446"/>
        <end position="464"/>
    </location>
</feature>